<keyword evidence="8" id="KW-1185">Reference proteome</keyword>
<keyword evidence="3" id="KW-0949">S-adenosyl-L-methionine</keyword>
<protein>
    <recommendedName>
        <fullName evidence="4">Methyltransferase type 12 domain-containing protein</fullName>
    </recommendedName>
</protein>
<dbReference type="Proteomes" id="UP000070409">
    <property type="component" value="Unassembled WGS sequence"/>
</dbReference>
<evidence type="ECO:0000313" key="7">
    <source>
        <dbReference type="Proteomes" id="UP000070258"/>
    </source>
</evidence>
<dbReference type="SUPFAM" id="SSF53335">
    <property type="entry name" value="S-adenosyl-L-methionine-dependent methyltransferases"/>
    <property type="match status" value="1"/>
</dbReference>
<dbReference type="PANTHER" id="PTHR43464:SF19">
    <property type="entry name" value="UBIQUINONE BIOSYNTHESIS O-METHYLTRANSFERASE, MITOCHONDRIAL"/>
    <property type="match status" value="1"/>
</dbReference>
<dbReference type="GO" id="GO:0032259">
    <property type="term" value="P:methylation"/>
    <property type="evidence" value="ECO:0007669"/>
    <property type="project" value="UniProtKB-KW"/>
</dbReference>
<organism evidence="6 7">
    <name type="scientific">Tsukamurella pseudospumae</name>
    <dbReference type="NCBI Taxonomy" id="239498"/>
    <lineage>
        <taxon>Bacteria</taxon>
        <taxon>Bacillati</taxon>
        <taxon>Actinomycetota</taxon>
        <taxon>Actinomycetes</taxon>
        <taxon>Mycobacteriales</taxon>
        <taxon>Tsukamurellaceae</taxon>
        <taxon>Tsukamurella</taxon>
    </lineage>
</organism>
<dbReference type="OrthoDB" id="6064711at2"/>
<dbReference type="InterPro" id="IPR029063">
    <property type="entry name" value="SAM-dependent_MTases_sf"/>
</dbReference>
<dbReference type="EMBL" id="LSRE01000044">
    <property type="protein sequence ID" value="KXO91127.1"/>
    <property type="molecule type" value="Genomic_DNA"/>
</dbReference>
<gene>
    <name evidence="6" type="ORF">AXK60_01745</name>
    <name evidence="5" type="ORF">AXK61_06015</name>
</gene>
<name>A0A138AW29_9ACTN</name>
<dbReference type="Proteomes" id="UP000070258">
    <property type="component" value="Unassembled WGS sequence"/>
</dbReference>
<dbReference type="GO" id="GO:0008168">
    <property type="term" value="F:methyltransferase activity"/>
    <property type="evidence" value="ECO:0007669"/>
    <property type="project" value="UniProtKB-KW"/>
</dbReference>
<reference evidence="6" key="1">
    <citation type="submission" date="2016-02" db="EMBL/GenBank/DDBJ databases">
        <authorList>
            <person name="Teng J.L."/>
            <person name="Yang Y."/>
            <person name="Huang Y."/>
            <person name="Guo F."/>
            <person name="Wei W."/>
            <person name="Chen J.H."/>
            <person name="Wong S.Y."/>
            <person name="Lau S.K."/>
            <person name="Woo P.C."/>
        </authorList>
    </citation>
    <scope>NUCLEOTIDE SEQUENCE</scope>
    <source>
        <strain evidence="6">JCM 15929</strain>
    </source>
</reference>
<dbReference type="STRING" id="239498.AXK60_01745"/>
<dbReference type="CDD" id="cd02440">
    <property type="entry name" value="AdoMet_MTases"/>
    <property type="match status" value="1"/>
</dbReference>
<evidence type="ECO:0000256" key="3">
    <source>
        <dbReference type="ARBA" id="ARBA00022691"/>
    </source>
</evidence>
<keyword evidence="2" id="KW-0808">Transferase</keyword>
<evidence type="ECO:0000313" key="8">
    <source>
        <dbReference type="Proteomes" id="UP000070409"/>
    </source>
</evidence>
<accession>A0A138AW29</accession>
<dbReference type="Gene3D" id="3.40.50.150">
    <property type="entry name" value="Vaccinia Virus protein VP39"/>
    <property type="match status" value="1"/>
</dbReference>
<dbReference type="EMBL" id="LSRF01000001">
    <property type="protein sequence ID" value="KXP14640.1"/>
    <property type="molecule type" value="Genomic_DNA"/>
</dbReference>
<dbReference type="AlphaFoldDB" id="A0A138AW29"/>
<feature type="domain" description="Methyltransferase type 12" evidence="4">
    <location>
        <begin position="47"/>
        <end position="132"/>
    </location>
</feature>
<sequence length="217" mass="24087">MDPRTVPALQVPIRILNWFNARHPFNHNDHFHGWVLSNLPDRRRRALDVGCGQGLLASRLAQRFGQVDAADRDEEMRIATAGLEEPHVRVLGGFDAAAGPYDLITMVATLHHLDLESALERCRELLAPGGRLLVVGLAREESLTDALWLTGSALANPVMGFVRSPIPTSVPVPEPPFPVRDPEHTVDEIADAAHRILPGSRVRRRIPFRYTLDWTAG</sequence>
<reference evidence="7" key="3">
    <citation type="submission" date="2016-02" db="EMBL/GenBank/DDBJ databases">
        <authorList>
            <person name="Wen L."/>
            <person name="He K."/>
            <person name="Yang H."/>
        </authorList>
    </citation>
    <scope>NUCLEOTIDE SEQUENCE [LARGE SCALE GENOMIC DNA]</scope>
    <source>
        <strain evidence="7">JCM 15929</strain>
    </source>
</reference>
<evidence type="ECO:0000256" key="2">
    <source>
        <dbReference type="ARBA" id="ARBA00022679"/>
    </source>
</evidence>
<dbReference type="PANTHER" id="PTHR43464">
    <property type="entry name" value="METHYLTRANSFERASE"/>
    <property type="match status" value="1"/>
</dbReference>
<keyword evidence="1" id="KW-0489">Methyltransferase</keyword>
<dbReference type="InterPro" id="IPR013217">
    <property type="entry name" value="Methyltransf_12"/>
</dbReference>
<evidence type="ECO:0000313" key="5">
    <source>
        <dbReference type="EMBL" id="KXO91127.1"/>
    </source>
</evidence>
<reference evidence="5 8" key="2">
    <citation type="submission" date="2016-02" db="EMBL/GenBank/DDBJ databases">
        <authorList>
            <person name="Teng J.L."/>
            <person name="Tang Y."/>
            <person name="Huang Y."/>
            <person name="Guo F."/>
            <person name="Wei W."/>
            <person name="Chen J.H."/>
            <person name="Wong S.Y."/>
            <person name="Lau S.K."/>
            <person name="Woo P.C."/>
        </authorList>
    </citation>
    <scope>NUCLEOTIDE SEQUENCE [LARGE SCALE GENOMIC DNA]</scope>
    <source>
        <strain evidence="5 8">JCM 13375</strain>
    </source>
</reference>
<evidence type="ECO:0000259" key="4">
    <source>
        <dbReference type="Pfam" id="PF08242"/>
    </source>
</evidence>
<proteinExistence type="predicted"/>
<dbReference type="Pfam" id="PF08242">
    <property type="entry name" value="Methyltransf_12"/>
    <property type="match status" value="1"/>
</dbReference>
<comment type="caution">
    <text evidence="6">The sequence shown here is derived from an EMBL/GenBank/DDBJ whole genome shotgun (WGS) entry which is preliminary data.</text>
</comment>
<evidence type="ECO:0000256" key="1">
    <source>
        <dbReference type="ARBA" id="ARBA00022603"/>
    </source>
</evidence>
<evidence type="ECO:0000313" key="6">
    <source>
        <dbReference type="EMBL" id="KXP14640.1"/>
    </source>
</evidence>
<dbReference type="RefSeq" id="WP_068569252.1">
    <property type="nucleotide sequence ID" value="NZ_LSRE01000044.1"/>
</dbReference>